<dbReference type="Proteomes" id="UP000257109">
    <property type="component" value="Unassembled WGS sequence"/>
</dbReference>
<proteinExistence type="predicted"/>
<keyword evidence="2" id="KW-1185">Reference proteome</keyword>
<dbReference type="AlphaFoldDB" id="A0A371E837"/>
<evidence type="ECO:0000313" key="1">
    <source>
        <dbReference type="EMBL" id="RDX62198.1"/>
    </source>
</evidence>
<accession>A0A371E837</accession>
<feature type="non-terminal residue" evidence="1">
    <location>
        <position position="1"/>
    </location>
</feature>
<protein>
    <submittedName>
        <fullName evidence="1">Uncharacterized protein</fullName>
    </submittedName>
</protein>
<comment type="caution">
    <text evidence="1">The sequence shown here is derived from an EMBL/GenBank/DDBJ whole genome shotgun (WGS) entry which is preliminary data.</text>
</comment>
<organism evidence="1 2">
    <name type="scientific">Mucuna pruriens</name>
    <name type="common">Velvet bean</name>
    <name type="synonym">Dolichos pruriens</name>
    <dbReference type="NCBI Taxonomy" id="157652"/>
    <lineage>
        <taxon>Eukaryota</taxon>
        <taxon>Viridiplantae</taxon>
        <taxon>Streptophyta</taxon>
        <taxon>Embryophyta</taxon>
        <taxon>Tracheophyta</taxon>
        <taxon>Spermatophyta</taxon>
        <taxon>Magnoliopsida</taxon>
        <taxon>eudicotyledons</taxon>
        <taxon>Gunneridae</taxon>
        <taxon>Pentapetalae</taxon>
        <taxon>rosids</taxon>
        <taxon>fabids</taxon>
        <taxon>Fabales</taxon>
        <taxon>Fabaceae</taxon>
        <taxon>Papilionoideae</taxon>
        <taxon>50 kb inversion clade</taxon>
        <taxon>NPAAA clade</taxon>
        <taxon>indigoferoid/millettioid clade</taxon>
        <taxon>Phaseoleae</taxon>
        <taxon>Mucuna</taxon>
    </lineage>
</organism>
<evidence type="ECO:0000313" key="2">
    <source>
        <dbReference type="Proteomes" id="UP000257109"/>
    </source>
</evidence>
<name>A0A371E837_MUCPR</name>
<gene>
    <name evidence="1" type="ORF">CR513_59497</name>
</gene>
<dbReference type="EMBL" id="QJKJ01015634">
    <property type="protein sequence ID" value="RDX62198.1"/>
    <property type="molecule type" value="Genomic_DNA"/>
</dbReference>
<reference evidence="1" key="1">
    <citation type="submission" date="2018-05" db="EMBL/GenBank/DDBJ databases">
        <title>Draft genome of Mucuna pruriens seed.</title>
        <authorList>
            <person name="Nnadi N.E."/>
            <person name="Vos R."/>
            <person name="Hasami M.H."/>
            <person name="Devisetty U.K."/>
            <person name="Aguiy J.C."/>
        </authorList>
    </citation>
    <scope>NUCLEOTIDE SEQUENCE [LARGE SCALE GENOMIC DNA]</scope>
    <source>
        <strain evidence="1">JCA_2017</strain>
    </source>
</reference>
<feature type="non-terminal residue" evidence="1">
    <location>
        <position position="124"/>
    </location>
</feature>
<sequence length="124" mass="13399">LLRISRVCTPFLGKSGVIRPNHSEPAEREKKKTPCASSLSLCLRSLATMSGTSRQPSSPIEASTPYRAQERYEWVSGDVRGRESKLPASVVKSLAKDGGWAPSLTVTVLGWSSVPLTRGYATLP</sequence>